<dbReference type="OrthoDB" id="3160134at2759"/>
<feature type="non-terminal residue" evidence="1">
    <location>
        <position position="1"/>
    </location>
</feature>
<sequence>IRFALSSTSVFCRTDKEMDSETFYMSILELFKDPEEQDEVKDLLAWWNCQIFPSFSNVSRVVPANSALSKIKAKQAAVKATSQVGGSN</sequence>
<name>A0A4Y7S291_COPMI</name>
<dbReference type="AlphaFoldDB" id="A0A4Y7S291"/>
<evidence type="ECO:0000313" key="2">
    <source>
        <dbReference type="Proteomes" id="UP000298030"/>
    </source>
</evidence>
<comment type="caution">
    <text evidence="1">The sequence shown here is derived from an EMBL/GenBank/DDBJ whole genome shotgun (WGS) entry which is preliminary data.</text>
</comment>
<evidence type="ECO:0000313" key="1">
    <source>
        <dbReference type="EMBL" id="TEB15224.1"/>
    </source>
</evidence>
<proteinExistence type="predicted"/>
<protein>
    <submittedName>
        <fullName evidence="1">Uncharacterized protein</fullName>
    </submittedName>
</protein>
<dbReference type="Proteomes" id="UP000298030">
    <property type="component" value="Unassembled WGS sequence"/>
</dbReference>
<organism evidence="1 2">
    <name type="scientific">Coprinellus micaceus</name>
    <name type="common">Glistening ink-cap mushroom</name>
    <name type="synonym">Coprinus micaceus</name>
    <dbReference type="NCBI Taxonomy" id="71717"/>
    <lineage>
        <taxon>Eukaryota</taxon>
        <taxon>Fungi</taxon>
        <taxon>Dikarya</taxon>
        <taxon>Basidiomycota</taxon>
        <taxon>Agaricomycotina</taxon>
        <taxon>Agaricomycetes</taxon>
        <taxon>Agaricomycetidae</taxon>
        <taxon>Agaricales</taxon>
        <taxon>Agaricineae</taxon>
        <taxon>Psathyrellaceae</taxon>
        <taxon>Coprinellus</taxon>
    </lineage>
</organism>
<gene>
    <name evidence="1" type="ORF">FA13DRAFT_1651268</name>
</gene>
<reference evidence="1 2" key="1">
    <citation type="journal article" date="2019" name="Nat. Ecol. Evol.">
        <title>Megaphylogeny resolves global patterns of mushroom evolution.</title>
        <authorList>
            <person name="Varga T."/>
            <person name="Krizsan K."/>
            <person name="Foldi C."/>
            <person name="Dima B."/>
            <person name="Sanchez-Garcia M."/>
            <person name="Sanchez-Ramirez S."/>
            <person name="Szollosi G.J."/>
            <person name="Szarkandi J.G."/>
            <person name="Papp V."/>
            <person name="Albert L."/>
            <person name="Andreopoulos W."/>
            <person name="Angelini C."/>
            <person name="Antonin V."/>
            <person name="Barry K.W."/>
            <person name="Bougher N.L."/>
            <person name="Buchanan P."/>
            <person name="Buyck B."/>
            <person name="Bense V."/>
            <person name="Catcheside P."/>
            <person name="Chovatia M."/>
            <person name="Cooper J."/>
            <person name="Damon W."/>
            <person name="Desjardin D."/>
            <person name="Finy P."/>
            <person name="Geml J."/>
            <person name="Haridas S."/>
            <person name="Hughes K."/>
            <person name="Justo A."/>
            <person name="Karasinski D."/>
            <person name="Kautmanova I."/>
            <person name="Kiss B."/>
            <person name="Kocsube S."/>
            <person name="Kotiranta H."/>
            <person name="LaButti K.M."/>
            <person name="Lechner B.E."/>
            <person name="Liimatainen K."/>
            <person name="Lipzen A."/>
            <person name="Lukacs Z."/>
            <person name="Mihaltcheva S."/>
            <person name="Morgado L.N."/>
            <person name="Niskanen T."/>
            <person name="Noordeloos M.E."/>
            <person name="Ohm R.A."/>
            <person name="Ortiz-Santana B."/>
            <person name="Ovrebo C."/>
            <person name="Racz N."/>
            <person name="Riley R."/>
            <person name="Savchenko A."/>
            <person name="Shiryaev A."/>
            <person name="Soop K."/>
            <person name="Spirin V."/>
            <person name="Szebenyi C."/>
            <person name="Tomsovsky M."/>
            <person name="Tulloss R.E."/>
            <person name="Uehling J."/>
            <person name="Grigoriev I.V."/>
            <person name="Vagvolgyi C."/>
            <person name="Papp T."/>
            <person name="Martin F.M."/>
            <person name="Miettinen O."/>
            <person name="Hibbett D.S."/>
            <person name="Nagy L.G."/>
        </authorList>
    </citation>
    <scope>NUCLEOTIDE SEQUENCE [LARGE SCALE GENOMIC DNA]</scope>
    <source>
        <strain evidence="1 2">FP101781</strain>
    </source>
</reference>
<dbReference type="EMBL" id="QPFP01000363">
    <property type="protein sequence ID" value="TEB15224.1"/>
    <property type="molecule type" value="Genomic_DNA"/>
</dbReference>
<accession>A0A4Y7S291</accession>
<dbReference type="Pfam" id="PF20414">
    <property type="entry name" value="DUF6698"/>
    <property type="match status" value="1"/>
</dbReference>
<keyword evidence="2" id="KW-1185">Reference proteome</keyword>
<dbReference type="InterPro" id="IPR046521">
    <property type="entry name" value="DUF6698"/>
</dbReference>